<dbReference type="OrthoDB" id="9785015at2"/>
<proteinExistence type="inferred from homology"/>
<dbReference type="Proteomes" id="UP000253314">
    <property type="component" value="Unassembled WGS sequence"/>
</dbReference>
<dbReference type="PANTHER" id="PTHR30632">
    <property type="entry name" value="MOLYBDATE-BINDING PERIPLASMIC PROTEIN"/>
    <property type="match status" value="1"/>
</dbReference>
<organism evidence="6 7">
    <name type="scientific">Bacillus taeanensis</name>
    <dbReference type="NCBI Taxonomy" id="273032"/>
    <lineage>
        <taxon>Bacteria</taxon>
        <taxon>Bacillati</taxon>
        <taxon>Bacillota</taxon>
        <taxon>Bacilli</taxon>
        <taxon>Bacillales</taxon>
        <taxon>Bacillaceae</taxon>
        <taxon>Bacillus</taxon>
    </lineage>
</organism>
<feature type="binding site" evidence="5">
    <location>
        <position position="63"/>
    </location>
    <ligand>
        <name>molybdate</name>
        <dbReference type="ChEBI" id="CHEBI:36264"/>
    </ligand>
</feature>
<evidence type="ECO:0000256" key="1">
    <source>
        <dbReference type="ARBA" id="ARBA00009175"/>
    </source>
</evidence>
<keyword evidence="4" id="KW-0732">Signal</keyword>
<evidence type="ECO:0000313" key="7">
    <source>
        <dbReference type="Proteomes" id="UP000253314"/>
    </source>
</evidence>
<dbReference type="AlphaFoldDB" id="A0A366Y063"/>
<keyword evidence="7" id="KW-1185">Reference proteome</keyword>
<sequence>MIIITIFTALTTGCSTTSNHSNQNKIELHVMAAASLTDALQEIETMYEKKYNHINLIINYASSGTLQKQIEQGAPADLFLSAGTLQIDALNKKGLLKKETITNYLENELVLIKQNDPKKKLNSFTDLKQASIQSLSIGQPETVPAGKYAKETLQSLQLWETVQEKVVYAKDVRQALTYVETMNVEAGIVYKTDAIQSKKVTIVDAAPEESHEPILYPISIIENTRYYEEVKTFYQWLLQEEIINIFESYGFKGVNKTRVQ</sequence>
<dbReference type="RefSeq" id="WP_113806241.1">
    <property type="nucleotide sequence ID" value="NZ_QOCW01000010.1"/>
</dbReference>
<feature type="binding site" evidence="5">
    <location>
        <position position="190"/>
    </location>
    <ligand>
        <name>molybdate</name>
        <dbReference type="ChEBI" id="CHEBI:36264"/>
    </ligand>
</feature>
<dbReference type="Pfam" id="PF13531">
    <property type="entry name" value="SBP_bac_11"/>
    <property type="match status" value="1"/>
</dbReference>
<evidence type="ECO:0000313" key="6">
    <source>
        <dbReference type="EMBL" id="RBW69551.1"/>
    </source>
</evidence>
<reference evidence="6 7" key="1">
    <citation type="submission" date="2018-07" db="EMBL/GenBank/DDBJ databases">
        <title>Lottiidibacillus patelloidae gen. nov., sp. nov., isolated from the intestinal tract of a marine limpet and the reclassification of B. taeanensis BH030017T, B. algicola KMM 3737T and B. hwajinpoensis SW-72T as genus Lottiidibacillus.</title>
        <authorList>
            <person name="Liu R."/>
            <person name="Huang Z."/>
        </authorList>
    </citation>
    <scope>NUCLEOTIDE SEQUENCE [LARGE SCALE GENOMIC DNA]</scope>
    <source>
        <strain evidence="6 7">BH030017</strain>
    </source>
</reference>
<accession>A0A366Y063</accession>
<gene>
    <name evidence="6" type="primary">modA</name>
    <name evidence="6" type="ORF">DS031_11575</name>
</gene>
<dbReference type="EMBL" id="QOCW01000010">
    <property type="protein sequence ID" value="RBW69551.1"/>
    <property type="molecule type" value="Genomic_DNA"/>
</dbReference>
<comment type="similarity">
    <text evidence="1">Belongs to the bacterial solute-binding protein ModA family.</text>
</comment>
<keyword evidence="3 5" id="KW-0479">Metal-binding</keyword>
<dbReference type="PANTHER" id="PTHR30632:SF0">
    <property type="entry name" value="SULFATE-BINDING PROTEIN"/>
    <property type="match status" value="1"/>
</dbReference>
<protein>
    <submittedName>
        <fullName evidence="6">Molybdate ABC transporter substrate-binding protein</fullName>
    </submittedName>
</protein>
<dbReference type="NCBIfam" id="TIGR01256">
    <property type="entry name" value="modA"/>
    <property type="match status" value="1"/>
</dbReference>
<dbReference type="SUPFAM" id="SSF53850">
    <property type="entry name" value="Periplasmic binding protein-like II"/>
    <property type="match status" value="1"/>
</dbReference>
<keyword evidence="2 5" id="KW-0500">Molybdenum</keyword>
<dbReference type="CDD" id="cd13537">
    <property type="entry name" value="PBP2_YvgL_like"/>
    <property type="match status" value="1"/>
</dbReference>
<feature type="binding site" evidence="5">
    <location>
        <position position="172"/>
    </location>
    <ligand>
        <name>molybdate</name>
        <dbReference type="ChEBI" id="CHEBI:36264"/>
    </ligand>
</feature>
<dbReference type="GO" id="GO:0046872">
    <property type="term" value="F:metal ion binding"/>
    <property type="evidence" value="ECO:0007669"/>
    <property type="project" value="UniProtKB-KW"/>
</dbReference>
<dbReference type="GO" id="GO:0030973">
    <property type="term" value="F:molybdate ion binding"/>
    <property type="evidence" value="ECO:0007669"/>
    <property type="project" value="UniProtKB-ARBA"/>
</dbReference>
<name>A0A366Y063_9BACI</name>
<dbReference type="InterPro" id="IPR041879">
    <property type="entry name" value="YvgL-like_PBP2"/>
</dbReference>
<dbReference type="Gene3D" id="3.40.190.10">
    <property type="entry name" value="Periplasmic binding protein-like II"/>
    <property type="match status" value="2"/>
</dbReference>
<dbReference type="PIRSF" id="PIRSF004846">
    <property type="entry name" value="ModA"/>
    <property type="match status" value="1"/>
</dbReference>
<dbReference type="GO" id="GO:1901359">
    <property type="term" value="F:tungstate binding"/>
    <property type="evidence" value="ECO:0007669"/>
    <property type="project" value="UniProtKB-ARBA"/>
</dbReference>
<evidence type="ECO:0000256" key="3">
    <source>
        <dbReference type="ARBA" id="ARBA00022723"/>
    </source>
</evidence>
<dbReference type="GO" id="GO:0015689">
    <property type="term" value="P:molybdate ion transport"/>
    <property type="evidence" value="ECO:0007669"/>
    <property type="project" value="InterPro"/>
</dbReference>
<dbReference type="InterPro" id="IPR050682">
    <property type="entry name" value="ModA/WtpA"/>
</dbReference>
<feature type="binding site" evidence="5">
    <location>
        <position position="35"/>
    </location>
    <ligand>
        <name>molybdate</name>
        <dbReference type="ChEBI" id="CHEBI:36264"/>
    </ligand>
</feature>
<comment type="caution">
    <text evidence="6">The sequence shown here is derived from an EMBL/GenBank/DDBJ whole genome shotgun (WGS) entry which is preliminary data.</text>
</comment>
<dbReference type="FunFam" id="3.40.190.10:FF:000035">
    <property type="entry name" value="Molybdate ABC transporter substrate-binding protein"/>
    <property type="match status" value="1"/>
</dbReference>
<feature type="binding site" evidence="5">
    <location>
        <position position="145"/>
    </location>
    <ligand>
        <name>molybdate</name>
        <dbReference type="ChEBI" id="CHEBI:36264"/>
    </ligand>
</feature>
<evidence type="ECO:0000256" key="5">
    <source>
        <dbReference type="PIRSR" id="PIRSR004846-1"/>
    </source>
</evidence>
<evidence type="ECO:0000256" key="4">
    <source>
        <dbReference type="ARBA" id="ARBA00022729"/>
    </source>
</evidence>
<evidence type="ECO:0000256" key="2">
    <source>
        <dbReference type="ARBA" id="ARBA00022505"/>
    </source>
</evidence>
<dbReference type="InterPro" id="IPR005950">
    <property type="entry name" value="ModA"/>
</dbReference>